<feature type="transmembrane region" description="Helical" evidence="2">
    <location>
        <begin position="242"/>
        <end position="266"/>
    </location>
</feature>
<dbReference type="HOGENOM" id="CLU_1040444_0_0_1"/>
<feature type="compositionally biased region" description="Basic and acidic residues" evidence="1">
    <location>
        <begin position="48"/>
        <end position="72"/>
    </location>
</feature>
<feature type="region of interest" description="Disordered" evidence="1">
    <location>
        <begin position="114"/>
        <end position="169"/>
    </location>
</feature>
<proteinExistence type="predicted"/>
<protein>
    <submittedName>
        <fullName evidence="3">Uncharacterized protein</fullName>
    </submittedName>
</protein>
<dbReference type="Gramene" id="Bo2g095870.1">
    <property type="protein sequence ID" value="Bo2g095870.1"/>
    <property type="gene ID" value="Bo2g095870"/>
</dbReference>
<dbReference type="AlphaFoldDB" id="A0A0D3ARW0"/>
<evidence type="ECO:0000313" key="4">
    <source>
        <dbReference type="Proteomes" id="UP000032141"/>
    </source>
</evidence>
<keyword evidence="4" id="KW-1185">Reference proteome</keyword>
<feature type="region of interest" description="Disordered" evidence="1">
    <location>
        <begin position="48"/>
        <end position="79"/>
    </location>
</feature>
<dbReference type="Proteomes" id="UP000032141">
    <property type="component" value="Chromosome C2"/>
</dbReference>
<evidence type="ECO:0000313" key="3">
    <source>
        <dbReference type="EnsemblPlants" id="Bo2g095870.1"/>
    </source>
</evidence>
<keyword evidence="2" id="KW-0472">Membrane</keyword>
<feature type="compositionally biased region" description="Low complexity" evidence="1">
    <location>
        <begin position="144"/>
        <end position="155"/>
    </location>
</feature>
<reference evidence="3 4" key="1">
    <citation type="journal article" date="2014" name="Genome Biol.">
        <title>Transcriptome and methylome profiling reveals relics of genome dominance in the mesopolyploid Brassica oleracea.</title>
        <authorList>
            <person name="Parkin I.A."/>
            <person name="Koh C."/>
            <person name="Tang H."/>
            <person name="Robinson S.J."/>
            <person name="Kagale S."/>
            <person name="Clarke W.E."/>
            <person name="Town C.D."/>
            <person name="Nixon J."/>
            <person name="Krishnakumar V."/>
            <person name="Bidwell S.L."/>
            <person name="Denoeud F."/>
            <person name="Belcram H."/>
            <person name="Links M.G."/>
            <person name="Just J."/>
            <person name="Clarke C."/>
            <person name="Bender T."/>
            <person name="Huebert T."/>
            <person name="Mason A.S."/>
            <person name="Pires J.C."/>
            <person name="Barker G."/>
            <person name="Moore J."/>
            <person name="Walley P.G."/>
            <person name="Manoli S."/>
            <person name="Batley J."/>
            <person name="Edwards D."/>
            <person name="Nelson M.N."/>
            <person name="Wang X."/>
            <person name="Paterson A.H."/>
            <person name="King G."/>
            <person name="Bancroft I."/>
            <person name="Chalhoub B."/>
            <person name="Sharpe A.G."/>
        </authorList>
    </citation>
    <scope>NUCLEOTIDE SEQUENCE</scope>
    <source>
        <strain evidence="3 4">cv. TO1000</strain>
    </source>
</reference>
<dbReference type="EnsemblPlants" id="Bo2g095870.1">
    <property type="protein sequence ID" value="Bo2g095870.1"/>
    <property type="gene ID" value="Bo2g095870"/>
</dbReference>
<sequence>AATDSGDAFISVGKNVSFFASIILISNQGLCNDPKLSPKATFGFFKKRERERGRERGRERESERERERERESSPGVLAGATARQDVVKLVITINRSSSESRASKAIIVFLSSRRSRRHQPRHDRSPDEAVRASGSFTSARTGVPRAAAGPPSSAAAPPPDHRSPPQLRRRRRPTYRFGVHLSSWSSYIPLLFIAKVRPKSRSDYRTGAIGLLGFYRFIAFIVIGPPGLWTFIAYVIPISDFWFISTIILYEDYYYLSCIIILFSLLSI</sequence>
<accession>A0A0D3ARW0</accession>
<keyword evidence="2" id="KW-0812">Transmembrane</keyword>
<feature type="transmembrane region" description="Helical" evidence="2">
    <location>
        <begin position="175"/>
        <end position="194"/>
    </location>
</feature>
<evidence type="ECO:0000256" key="2">
    <source>
        <dbReference type="SAM" id="Phobius"/>
    </source>
</evidence>
<organism evidence="3 4">
    <name type="scientific">Brassica oleracea var. oleracea</name>
    <dbReference type="NCBI Taxonomy" id="109376"/>
    <lineage>
        <taxon>Eukaryota</taxon>
        <taxon>Viridiplantae</taxon>
        <taxon>Streptophyta</taxon>
        <taxon>Embryophyta</taxon>
        <taxon>Tracheophyta</taxon>
        <taxon>Spermatophyta</taxon>
        <taxon>Magnoliopsida</taxon>
        <taxon>eudicotyledons</taxon>
        <taxon>Gunneridae</taxon>
        <taxon>Pentapetalae</taxon>
        <taxon>rosids</taxon>
        <taxon>malvids</taxon>
        <taxon>Brassicales</taxon>
        <taxon>Brassicaceae</taxon>
        <taxon>Brassiceae</taxon>
        <taxon>Brassica</taxon>
    </lineage>
</organism>
<evidence type="ECO:0000256" key="1">
    <source>
        <dbReference type="SAM" id="MobiDB-lite"/>
    </source>
</evidence>
<feature type="transmembrane region" description="Helical" evidence="2">
    <location>
        <begin position="214"/>
        <end position="236"/>
    </location>
</feature>
<name>A0A0D3ARW0_BRAOL</name>
<reference evidence="3" key="2">
    <citation type="submission" date="2015-03" db="UniProtKB">
        <authorList>
            <consortium name="EnsemblPlants"/>
        </authorList>
    </citation>
    <scope>IDENTIFICATION</scope>
</reference>
<keyword evidence="2" id="KW-1133">Transmembrane helix</keyword>